<reference evidence="1" key="1">
    <citation type="submission" date="2022-05" db="EMBL/GenBank/DDBJ databases">
        <title>The Musa troglodytarum L. genome provides insights into the mechanism of non-climacteric behaviour and enrichment of carotenoids.</title>
        <authorList>
            <person name="Wang J."/>
        </authorList>
    </citation>
    <scope>NUCLEOTIDE SEQUENCE</scope>
    <source>
        <tissue evidence="1">Leaf</tissue>
    </source>
</reference>
<organism evidence="1 2">
    <name type="scientific">Musa troglodytarum</name>
    <name type="common">fe'i banana</name>
    <dbReference type="NCBI Taxonomy" id="320322"/>
    <lineage>
        <taxon>Eukaryota</taxon>
        <taxon>Viridiplantae</taxon>
        <taxon>Streptophyta</taxon>
        <taxon>Embryophyta</taxon>
        <taxon>Tracheophyta</taxon>
        <taxon>Spermatophyta</taxon>
        <taxon>Magnoliopsida</taxon>
        <taxon>Liliopsida</taxon>
        <taxon>Zingiberales</taxon>
        <taxon>Musaceae</taxon>
        <taxon>Musa</taxon>
    </lineage>
</organism>
<sequence length="66" mass="7267">MGGKEWAAEFQQGEIWKRAGAMGRGSEIAGGSLEQKDLMHVQRMEIVMKTAFWGGTRVGVEFLPAL</sequence>
<dbReference type="EMBL" id="CP097503">
    <property type="protein sequence ID" value="URD81337.1"/>
    <property type="molecule type" value="Genomic_DNA"/>
</dbReference>
<accession>A0A9E7ER90</accession>
<dbReference type="Proteomes" id="UP001055439">
    <property type="component" value="Chromosome 10"/>
</dbReference>
<keyword evidence="2" id="KW-1185">Reference proteome</keyword>
<evidence type="ECO:0000313" key="2">
    <source>
        <dbReference type="Proteomes" id="UP001055439"/>
    </source>
</evidence>
<gene>
    <name evidence="1" type="ORF">MUK42_20621</name>
</gene>
<dbReference type="AlphaFoldDB" id="A0A9E7ER90"/>
<name>A0A9E7ER90_9LILI</name>
<protein>
    <submittedName>
        <fullName evidence="1">Uncharacterized protein</fullName>
    </submittedName>
</protein>
<proteinExistence type="predicted"/>
<evidence type="ECO:0000313" key="1">
    <source>
        <dbReference type="EMBL" id="URD81337.1"/>
    </source>
</evidence>